<organism evidence="19 20">
    <name type="scientific">Cyprinus carpio</name>
    <name type="common">Common carp</name>
    <dbReference type="NCBI Taxonomy" id="7962"/>
    <lineage>
        <taxon>Eukaryota</taxon>
        <taxon>Metazoa</taxon>
        <taxon>Chordata</taxon>
        <taxon>Craniata</taxon>
        <taxon>Vertebrata</taxon>
        <taxon>Euteleostomi</taxon>
        <taxon>Actinopterygii</taxon>
        <taxon>Neopterygii</taxon>
        <taxon>Teleostei</taxon>
        <taxon>Ostariophysi</taxon>
        <taxon>Cypriniformes</taxon>
        <taxon>Cyprinidae</taxon>
        <taxon>Cyprininae</taxon>
        <taxon>Cyprinus</taxon>
    </lineage>
</organism>
<comment type="cofactor">
    <cofactor evidence="14">
        <name>Zn(2+)</name>
        <dbReference type="ChEBI" id="CHEBI:29105"/>
    </cofactor>
    <text evidence="14">Binds 1 zinc ion per subunit.</text>
</comment>
<evidence type="ECO:0000256" key="14">
    <source>
        <dbReference type="PIRSR" id="PIRSR613273-2"/>
    </source>
</evidence>
<feature type="disulfide bond" evidence="15">
    <location>
        <begin position="479"/>
        <end position="508"/>
    </location>
</feature>
<feature type="region of interest" description="Disordered" evidence="17">
    <location>
        <begin position="19"/>
        <end position="54"/>
    </location>
</feature>
<feature type="binding site" evidence="14 16">
    <location>
        <position position="467"/>
    </location>
    <ligand>
        <name>Zn(2+)</name>
        <dbReference type="ChEBI" id="CHEBI:29105"/>
        <note>catalytic</note>
    </ligand>
</feature>
<dbReference type="InterPro" id="IPR010294">
    <property type="entry name" value="ADAMTS_spacer1"/>
</dbReference>
<comment type="subcellular location">
    <subcellularLocation>
        <location evidence="1">Secreted</location>
        <location evidence="1">Extracellular space</location>
        <location evidence="1">Extracellular matrix</location>
    </subcellularLocation>
</comment>
<evidence type="ECO:0000256" key="13">
    <source>
        <dbReference type="PIRSR" id="PIRSR613273-1"/>
    </source>
</evidence>
<evidence type="ECO:0000256" key="2">
    <source>
        <dbReference type="ARBA" id="ARBA00022525"/>
    </source>
</evidence>
<feature type="disulfide bond" evidence="15">
    <location>
        <begin position="652"/>
        <end position="664"/>
    </location>
</feature>
<evidence type="ECO:0000313" key="19">
    <source>
        <dbReference type="Ensembl" id="ENSCCRP00020071383.1"/>
    </source>
</evidence>
<name>A0A8C2HXS4_CYPCA</name>
<feature type="binding site" evidence="14 16">
    <location>
        <position position="473"/>
    </location>
    <ligand>
        <name>Zn(2+)</name>
        <dbReference type="ChEBI" id="CHEBI:29105"/>
        <note>catalytic</note>
    </ligand>
</feature>
<feature type="binding site" evidence="14">
    <location>
        <position position="527"/>
    </location>
    <ligand>
        <name>Ca(2+)</name>
        <dbReference type="ChEBI" id="CHEBI:29108"/>
        <label>1</label>
    </ligand>
</feature>
<feature type="binding site" evidence="14">
    <location>
        <position position="323"/>
    </location>
    <ligand>
        <name>Ca(2+)</name>
        <dbReference type="ChEBI" id="CHEBI:29108"/>
        <label>1</label>
    </ligand>
</feature>
<dbReference type="Proteomes" id="UP000694701">
    <property type="component" value="Unplaced"/>
</dbReference>
<dbReference type="PROSITE" id="PS50215">
    <property type="entry name" value="ADAM_MEPRO"/>
    <property type="match status" value="1"/>
</dbReference>
<dbReference type="GO" id="GO:0031012">
    <property type="term" value="C:extracellular matrix"/>
    <property type="evidence" value="ECO:0007669"/>
    <property type="project" value="TreeGrafter"/>
</dbReference>
<dbReference type="FunFam" id="3.40.390.10:FF:000001">
    <property type="entry name" value="A disintegrin and metalloproteinase with thrombospondin motifs 1"/>
    <property type="match status" value="1"/>
</dbReference>
<feature type="compositionally biased region" description="Basic and acidic residues" evidence="17">
    <location>
        <begin position="37"/>
        <end position="48"/>
    </location>
</feature>
<evidence type="ECO:0000256" key="3">
    <source>
        <dbReference type="ARBA" id="ARBA00022530"/>
    </source>
</evidence>
<evidence type="ECO:0000256" key="9">
    <source>
        <dbReference type="ARBA" id="ARBA00022833"/>
    </source>
</evidence>
<keyword evidence="14" id="KW-0106">Calcium</keyword>
<keyword evidence="3" id="KW-0272">Extracellular matrix</keyword>
<dbReference type="Pfam" id="PF19030">
    <property type="entry name" value="TSP1_ADAMTS"/>
    <property type="match status" value="2"/>
</dbReference>
<dbReference type="Ensembl" id="ENSCCRT00020078414.1">
    <property type="protein sequence ID" value="ENSCCRP00020071383.1"/>
    <property type="gene ID" value="ENSCCRG00020033410.1"/>
</dbReference>
<dbReference type="Pfam" id="PF05986">
    <property type="entry name" value="ADAMTS_spacer1"/>
    <property type="match status" value="1"/>
</dbReference>
<accession>A0A8C2HXS4</accession>
<evidence type="ECO:0000256" key="16">
    <source>
        <dbReference type="PROSITE-ProRule" id="PRU00276"/>
    </source>
</evidence>
<dbReference type="FunFam" id="2.60.120.830:FF:000001">
    <property type="entry name" value="A disintegrin and metalloproteinase with thrombospondin motifs 1"/>
    <property type="match status" value="1"/>
</dbReference>
<feature type="binding site" evidence="14">
    <location>
        <position position="323"/>
    </location>
    <ligand>
        <name>Ca(2+)</name>
        <dbReference type="ChEBI" id="CHEBI:29108"/>
        <label>2</label>
    </ligand>
</feature>
<dbReference type="Gene3D" id="3.40.390.10">
    <property type="entry name" value="Collagenase (Catalytic Domain)"/>
    <property type="match status" value="1"/>
</dbReference>
<evidence type="ECO:0000256" key="17">
    <source>
        <dbReference type="SAM" id="MobiDB-lite"/>
    </source>
</evidence>
<dbReference type="CDD" id="cd04273">
    <property type="entry name" value="ZnMc_ADAMTS_like"/>
    <property type="match status" value="1"/>
</dbReference>
<dbReference type="InterPro" id="IPR000884">
    <property type="entry name" value="TSP1_rpt"/>
</dbReference>
<dbReference type="SUPFAM" id="SSF82895">
    <property type="entry name" value="TSP-1 type 1 repeat"/>
    <property type="match status" value="3"/>
</dbReference>
<evidence type="ECO:0000256" key="4">
    <source>
        <dbReference type="ARBA" id="ARBA00022670"/>
    </source>
</evidence>
<feature type="disulfide bond" evidence="15">
    <location>
        <begin position="424"/>
        <end position="429"/>
    </location>
</feature>
<dbReference type="AlphaFoldDB" id="A0A8C2HXS4"/>
<feature type="binding site" evidence="14 16">
    <location>
        <position position="463"/>
    </location>
    <ligand>
        <name>Zn(2+)</name>
        <dbReference type="ChEBI" id="CHEBI:29105"/>
        <note>catalytic</note>
    </ligand>
</feature>
<dbReference type="InterPro" id="IPR036383">
    <property type="entry name" value="TSP1_rpt_sf"/>
</dbReference>
<feature type="disulfide bond" evidence="15">
    <location>
        <begin position="561"/>
        <end position="583"/>
    </location>
</feature>
<evidence type="ECO:0000256" key="1">
    <source>
        <dbReference type="ARBA" id="ARBA00004498"/>
    </source>
</evidence>
<dbReference type="SMART" id="SM00209">
    <property type="entry name" value="TSP1"/>
    <property type="match status" value="3"/>
</dbReference>
<feature type="disulfide bond" evidence="15">
    <location>
        <begin position="641"/>
        <end position="679"/>
    </location>
</feature>
<keyword evidence="6" id="KW-0732">Signal</keyword>
<dbReference type="Gene3D" id="3.40.1620.60">
    <property type="match status" value="1"/>
</dbReference>
<evidence type="ECO:0000256" key="12">
    <source>
        <dbReference type="ARBA" id="ARBA00023180"/>
    </source>
</evidence>
<dbReference type="InterPro" id="IPR002870">
    <property type="entry name" value="Peptidase_M12B_N"/>
</dbReference>
<keyword evidence="11 15" id="KW-1015">Disulfide bond</keyword>
<dbReference type="PRINTS" id="PR01861">
    <property type="entry name" value="ADAMTS8"/>
</dbReference>
<keyword evidence="2" id="KW-0964">Secreted</keyword>
<feature type="domain" description="Peptidase M12B" evidence="18">
    <location>
        <begin position="320"/>
        <end position="529"/>
    </location>
</feature>
<keyword evidence="4" id="KW-0645">Protease</keyword>
<keyword evidence="7" id="KW-0677">Repeat</keyword>
<dbReference type="Pfam" id="PF01562">
    <property type="entry name" value="Pep_M12B_propep"/>
    <property type="match status" value="1"/>
</dbReference>
<dbReference type="GO" id="GO:0030198">
    <property type="term" value="P:extracellular matrix organization"/>
    <property type="evidence" value="ECO:0007669"/>
    <property type="project" value="InterPro"/>
</dbReference>
<dbReference type="Pfam" id="PF01421">
    <property type="entry name" value="Reprolysin"/>
    <property type="match status" value="1"/>
</dbReference>
<keyword evidence="8" id="KW-0378">Hydrolase</keyword>
<keyword evidence="5 14" id="KW-0479">Metal-binding</keyword>
<dbReference type="InterPro" id="IPR013273">
    <property type="entry name" value="ADAMTS/ADAMTS-like"/>
</dbReference>
<dbReference type="InterPro" id="IPR001590">
    <property type="entry name" value="Peptidase_M12B"/>
</dbReference>
<keyword evidence="10" id="KW-0482">Metalloprotease</keyword>
<feature type="binding site" evidence="14">
    <location>
        <position position="527"/>
    </location>
    <ligand>
        <name>Ca(2+)</name>
        <dbReference type="ChEBI" id="CHEBI:29108"/>
        <label>2</label>
    </ligand>
</feature>
<evidence type="ECO:0000259" key="18">
    <source>
        <dbReference type="PROSITE" id="PS50215"/>
    </source>
</evidence>
<feature type="binding site" evidence="14">
    <location>
        <position position="524"/>
    </location>
    <ligand>
        <name>Ca(2+)</name>
        <dbReference type="ChEBI" id="CHEBI:29108"/>
        <label>1</label>
    </ligand>
</feature>
<feature type="disulfide bond" evidence="15">
    <location>
        <begin position="441"/>
        <end position="524"/>
    </location>
</feature>
<feature type="disulfide bond" evidence="15">
    <location>
        <begin position="570"/>
        <end position="604"/>
    </location>
</feature>
<evidence type="ECO:0000256" key="10">
    <source>
        <dbReference type="ARBA" id="ARBA00023049"/>
    </source>
</evidence>
<feature type="disulfide bond" evidence="15">
    <location>
        <begin position="395"/>
        <end position="447"/>
    </location>
</feature>
<dbReference type="InterPro" id="IPR041645">
    <property type="entry name" value="ADAMTS_CR_2"/>
</dbReference>
<dbReference type="InterPro" id="IPR024079">
    <property type="entry name" value="MetalloPept_cat_dom_sf"/>
</dbReference>
<dbReference type="PRINTS" id="PR01857">
    <property type="entry name" value="ADAMTSFAMILY"/>
</dbReference>
<dbReference type="InterPro" id="IPR013277">
    <property type="entry name" value="Pept_M12B_ADAM-TS8"/>
</dbReference>
<evidence type="ECO:0000256" key="8">
    <source>
        <dbReference type="ARBA" id="ARBA00022801"/>
    </source>
</evidence>
<dbReference type="FunFam" id="2.20.100.10:FF:000006">
    <property type="entry name" value="A disintegrin and metalloproteinase with thrombospondin motifs 1"/>
    <property type="match status" value="1"/>
</dbReference>
<comment type="caution">
    <text evidence="16">Lacks conserved residue(s) required for the propagation of feature annotation.</text>
</comment>
<feature type="binding site" evidence="14">
    <location>
        <position position="413"/>
    </location>
    <ligand>
        <name>Ca(2+)</name>
        <dbReference type="ChEBI" id="CHEBI:29108"/>
        <label>1</label>
    </ligand>
</feature>
<dbReference type="Gene3D" id="2.60.120.830">
    <property type="match status" value="1"/>
</dbReference>
<dbReference type="GO" id="GO:0006508">
    <property type="term" value="P:proteolysis"/>
    <property type="evidence" value="ECO:0007669"/>
    <property type="project" value="UniProtKB-KW"/>
</dbReference>
<dbReference type="GO" id="GO:0008270">
    <property type="term" value="F:zinc ion binding"/>
    <property type="evidence" value="ECO:0007669"/>
    <property type="project" value="InterPro"/>
</dbReference>
<dbReference type="InterPro" id="IPR045371">
    <property type="entry name" value="ADAMTS_CR_3"/>
</dbReference>
<evidence type="ECO:0000256" key="15">
    <source>
        <dbReference type="PIRSR" id="PIRSR613273-3"/>
    </source>
</evidence>
<dbReference type="PANTHER" id="PTHR13723:SF41">
    <property type="entry name" value="A DISINTEGRIN AND METALLOPROTEINASE WITH THROMBOSPONDIN MOTIFS 8"/>
    <property type="match status" value="1"/>
</dbReference>
<feature type="disulfide bond" evidence="15">
    <location>
        <begin position="598"/>
        <end position="609"/>
    </location>
</feature>
<keyword evidence="9 14" id="KW-0862">Zinc</keyword>
<feature type="disulfide bond" evidence="15">
    <location>
        <begin position="550"/>
        <end position="575"/>
    </location>
</feature>
<dbReference type="Gene3D" id="2.20.100.10">
    <property type="entry name" value="Thrombospondin type-1 (TSP1) repeat"/>
    <property type="match status" value="3"/>
</dbReference>
<feature type="disulfide bond" evidence="15">
    <location>
        <begin position="637"/>
        <end position="674"/>
    </location>
</feature>
<dbReference type="Pfam" id="PF00090">
    <property type="entry name" value="TSP_1"/>
    <property type="match status" value="1"/>
</dbReference>
<dbReference type="Pfam" id="PF19236">
    <property type="entry name" value="ADAMTS_CR_3"/>
    <property type="match status" value="1"/>
</dbReference>
<evidence type="ECO:0000256" key="7">
    <source>
        <dbReference type="ARBA" id="ARBA00022737"/>
    </source>
</evidence>
<feature type="active site" evidence="13 16">
    <location>
        <position position="464"/>
    </location>
</feature>
<evidence type="ECO:0000256" key="11">
    <source>
        <dbReference type="ARBA" id="ARBA00023157"/>
    </source>
</evidence>
<protein>
    <submittedName>
        <fullName evidence="19">ADAM metallopeptidase with thrombospondin type 1 motif, 8a</fullName>
    </submittedName>
</protein>
<proteinExistence type="predicted"/>
<keyword evidence="12" id="KW-0325">Glycoprotein</keyword>
<evidence type="ECO:0000313" key="20">
    <source>
        <dbReference type="Proteomes" id="UP000694701"/>
    </source>
</evidence>
<dbReference type="PROSITE" id="PS50092">
    <property type="entry name" value="TSP1"/>
    <property type="match status" value="3"/>
</dbReference>
<evidence type="ECO:0000256" key="6">
    <source>
        <dbReference type="ARBA" id="ARBA00022729"/>
    </source>
</evidence>
<dbReference type="InterPro" id="IPR050439">
    <property type="entry name" value="ADAMTS_ADAMTS-like"/>
</dbReference>
<sequence length="1044" mass="115181">MYKCSLRFLPVRSGRVCGGTGEAGEQGCQESLLGGGHRREQRPVEKRGRGAGPVENHQTFSLALLLKGLTQMHGPFKPWMLCKQVLSMCTVGFTNGQTNSSVEDSASAQRVPSANLMSQLTLGELNEEEETVPVNLAFRKGVFWRNEERQLFKINAFGQLFLLDLTPDSKFVSPSLNIQRVNAKHLPAVLDASRSGGVFRDVTQHGDSGADLRDCFYKGTVNSEKESVVAVSLCHGIQGTFITQGEEYFIQPKASAKTTGKSFLQVHVVKRRAFSKNRRASNMLFDQQKVDSFVKKSDLNSSKDEEGKVRRAKRFVSAARYIETLVVADASMTRFYGDEIKHYLLTVMSMAAQIYVHPSLKNAVSLVVVKMVFVEDEEVGPELSSNGGVALRNFCRWQQIFNPGSQRHPEHYDTAILFTREDICGYKDCDTLGVADIGTMCDPKRSCSVIEDNGLQAAFTVSHELGHVLSMPHDDSKNCEKLFGHLNGHHMMAPFFVHLNKSLPWSPCSALYITEFFDSGHGDCLLDPPEKSIPLPTELPGHTFGLDRQCQQTFGDEYTLCPNAPEDQMCAQLWCREEGKIQCTTRNGSLPWADGTSCGEDRRCREGLCLSSALEEAGDKKVPVNGGWGEWGPWGLCSRTCGGGVEFSHRECTAPVPQNGGSYCVGQRVKYQSCNTQTCPEDHGKSFREEQCEKYNSDHYLDIQGNMKQWIPKYSGISPRDRCKLVCRAKGSNEFKVFEAKVVDGTTCGPDTTSICVQGQCIKAGCDQVIGSSEKLDKCGVCGGDGTTCRKISGSLNKATIGYIDIVTIPAGATNIDIKQRSHRGIAHDGNYLAVKTEDGTYILNGNFSVSMAEQDIPVPGAMLRYSGSSTTLERLLSFHRLREPITIQLLSTAGDTSPPRIKYTFFLPRDVPFSKAGTESRISPHVILPFGGADWVLGEWSECSKSCGAGWSRRSVECRDEEGSLSYLCDADLRPADIQPCGDLPCPMWQMGPWSTCSQTCDVGQRHRTVVCVDYTGKVLGHEKCNPDKRPEVVVGECFYQDC</sequence>
<dbReference type="Pfam" id="PF17771">
    <property type="entry name" value="ADAMTS_CR_2"/>
    <property type="match status" value="1"/>
</dbReference>
<dbReference type="PANTHER" id="PTHR13723">
    <property type="entry name" value="ADAMTS A DISINTEGRIN AND METALLOPROTEASE WITH THROMBOSPONDIN MOTIFS PROTEASE"/>
    <property type="match status" value="1"/>
</dbReference>
<reference evidence="19" key="1">
    <citation type="submission" date="2025-08" db="UniProtKB">
        <authorList>
            <consortium name="Ensembl"/>
        </authorList>
    </citation>
    <scope>IDENTIFICATION</scope>
</reference>
<dbReference type="GO" id="GO:0004222">
    <property type="term" value="F:metalloendopeptidase activity"/>
    <property type="evidence" value="ECO:0007669"/>
    <property type="project" value="InterPro"/>
</dbReference>
<dbReference type="SUPFAM" id="SSF55486">
    <property type="entry name" value="Metalloproteases ('zincins'), catalytic domain"/>
    <property type="match status" value="1"/>
</dbReference>
<evidence type="ECO:0000256" key="5">
    <source>
        <dbReference type="ARBA" id="ARBA00022723"/>
    </source>
</evidence>